<dbReference type="PANTHER" id="PTHR12956:SF24">
    <property type="entry name" value="TRANSMEMBRANE PROTEIN (DUF616)"/>
    <property type="match status" value="1"/>
</dbReference>
<gene>
    <name evidence="4" type="ORF">SASPL_148035</name>
</gene>
<dbReference type="EMBL" id="PNBA02000019">
    <property type="protein sequence ID" value="KAG6390303.1"/>
    <property type="molecule type" value="Genomic_DNA"/>
</dbReference>
<evidence type="ECO:0000256" key="2">
    <source>
        <dbReference type="SAM" id="Phobius"/>
    </source>
</evidence>
<feature type="compositionally biased region" description="Acidic residues" evidence="1">
    <location>
        <begin position="230"/>
        <end position="244"/>
    </location>
</feature>
<feature type="region of interest" description="Disordered" evidence="1">
    <location>
        <begin position="230"/>
        <end position="335"/>
    </location>
</feature>
<organism evidence="4">
    <name type="scientific">Salvia splendens</name>
    <name type="common">Scarlet sage</name>
    <dbReference type="NCBI Taxonomy" id="180675"/>
    <lineage>
        <taxon>Eukaryota</taxon>
        <taxon>Viridiplantae</taxon>
        <taxon>Streptophyta</taxon>
        <taxon>Embryophyta</taxon>
        <taxon>Tracheophyta</taxon>
        <taxon>Spermatophyta</taxon>
        <taxon>Magnoliopsida</taxon>
        <taxon>eudicotyledons</taxon>
        <taxon>Gunneridae</taxon>
        <taxon>Pentapetalae</taxon>
        <taxon>asterids</taxon>
        <taxon>lamiids</taxon>
        <taxon>Lamiales</taxon>
        <taxon>Lamiaceae</taxon>
        <taxon>Nepetoideae</taxon>
        <taxon>Mentheae</taxon>
        <taxon>Salviinae</taxon>
        <taxon>Salvia</taxon>
        <taxon>Salvia subgen. Calosphace</taxon>
        <taxon>core Calosphace</taxon>
    </lineage>
</organism>
<dbReference type="Proteomes" id="UP000298416">
    <property type="component" value="Unassembled WGS sequence"/>
</dbReference>
<keyword evidence="2" id="KW-0812">Transmembrane</keyword>
<feature type="compositionally biased region" description="Basic residues" evidence="1">
    <location>
        <begin position="326"/>
        <end position="335"/>
    </location>
</feature>
<dbReference type="InterPro" id="IPR048354">
    <property type="entry name" value="TOD1_MUCI70_glycTrfase_dom"/>
</dbReference>
<feature type="domain" description="TOD1/MUCI70 glycosyltransferase-like" evidence="3">
    <location>
        <begin position="365"/>
        <end position="684"/>
    </location>
</feature>
<dbReference type="PANTHER" id="PTHR12956">
    <property type="entry name" value="ALKALINE CERAMIDASE-RELATED"/>
    <property type="match status" value="1"/>
</dbReference>
<feature type="compositionally biased region" description="Basic and acidic residues" evidence="1">
    <location>
        <begin position="197"/>
        <end position="217"/>
    </location>
</feature>
<reference evidence="4" key="1">
    <citation type="submission" date="2018-01" db="EMBL/GenBank/DDBJ databases">
        <authorList>
            <person name="Mao J.F."/>
        </authorList>
    </citation>
    <scope>NUCLEOTIDE SEQUENCE</scope>
    <source>
        <strain evidence="4">Huo1</strain>
        <tissue evidence="4">Leaf</tissue>
    </source>
</reference>
<evidence type="ECO:0000313" key="4">
    <source>
        <dbReference type="EMBL" id="KAG6390303.1"/>
    </source>
</evidence>
<feature type="transmembrane region" description="Helical" evidence="2">
    <location>
        <begin position="45"/>
        <end position="68"/>
    </location>
</feature>
<keyword evidence="2" id="KW-0472">Membrane</keyword>
<comment type="caution">
    <text evidence="4">The sequence shown here is derived from an EMBL/GenBank/DDBJ whole genome shotgun (WGS) entry which is preliminary data.</text>
</comment>
<name>A0A8X8W9B7_SALSN</name>
<dbReference type="AlphaFoldDB" id="A0A8X8W9B7"/>
<evidence type="ECO:0000259" key="3">
    <source>
        <dbReference type="Pfam" id="PF04765"/>
    </source>
</evidence>
<feature type="compositionally biased region" description="Polar residues" evidence="1">
    <location>
        <begin position="285"/>
        <end position="312"/>
    </location>
</feature>
<feature type="region of interest" description="Disordered" evidence="1">
    <location>
        <begin position="1"/>
        <end position="21"/>
    </location>
</feature>
<keyword evidence="2" id="KW-1133">Transmembrane helix</keyword>
<dbReference type="Pfam" id="PF04765">
    <property type="entry name" value="TOD1_MUCI70"/>
    <property type="match status" value="1"/>
</dbReference>
<feature type="region of interest" description="Disordered" evidence="1">
    <location>
        <begin position="120"/>
        <end position="217"/>
    </location>
</feature>
<sequence>MPQFRQSGANGSRNGVVSDHLPLSVRGGSRQFHHRRSKAPPPYKISLGFCVLILALILSISAFFYFALQSKVESNRHQTEDEDISNDTDFLMDVTRIQRPRELKFGDGSVAHGRDSRYWDRDDRRRDEDYTEEEQERAQNVSEDKVRFPVNRRDKVSSNDRSSDHHRNGLYNEAGRNELKMYEAEYEASLKSNGKSTDQDDHRNQQSQDTDGRGHRALDEMDEYDDGIDLQDDLMDESNDTGNDDIDHSTATKPHSGNRGASLVHDTSKSKQHNNEEVDEASADSYGQEQESLSDSQQVKFNLISEQASSAEGQPVKRFVPEKRPGSKKKSKRRKFSGSCEMKFMDASALIVEPIESRKFARFSLQYTEREEKPTEDENWQPRFAGHQSLLEREESFNAQDQNINCGFVKGPKGSASTGFDIAEDDAKYISSCHIAVMSCIFGNSDRLRSPISKAVSRMSRKNVCFVMFVDEVTLQTLSSEGQMPDTMGFVGLWKIVVVKNLPYTDMRRVGKIPKLLPHRLFTSARYSIWLDSKLRLQLDPMLILEYFLWRKGHEYAISNHYDRHCLWEEVAQNKKLNKYNHTVIDEQFAFYQADGMRRFNASDPGKLLPSNVPEGSFIVRAHTPMSNLFSCLWFNEVERFTPRDQLSFAYTYHKLRRTNPEKPFYLNMFKDCERRKIAKLYHHRSEEKRKALQHETG</sequence>
<evidence type="ECO:0000256" key="1">
    <source>
        <dbReference type="SAM" id="MobiDB-lite"/>
    </source>
</evidence>
<dbReference type="InterPro" id="IPR006852">
    <property type="entry name" value="TOD1_MUCI70"/>
</dbReference>
<proteinExistence type="predicted"/>
<protein>
    <recommendedName>
        <fullName evidence="3">TOD1/MUCI70 glycosyltransferase-like domain-containing protein</fullName>
    </recommendedName>
</protein>
<keyword evidence="5" id="KW-1185">Reference proteome</keyword>
<feature type="compositionally biased region" description="Basic and acidic residues" evidence="1">
    <location>
        <begin position="266"/>
        <end position="276"/>
    </location>
</feature>
<accession>A0A8X8W9B7</accession>
<evidence type="ECO:0000313" key="5">
    <source>
        <dbReference type="Proteomes" id="UP000298416"/>
    </source>
</evidence>
<feature type="compositionally biased region" description="Basic and acidic residues" evidence="1">
    <location>
        <begin position="142"/>
        <end position="167"/>
    </location>
</feature>
<feature type="compositionally biased region" description="Polar residues" evidence="1">
    <location>
        <begin position="1"/>
        <end position="15"/>
    </location>
</feature>
<reference evidence="4" key="2">
    <citation type="submission" date="2020-08" db="EMBL/GenBank/DDBJ databases">
        <title>Plant Genome Project.</title>
        <authorList>
            <person name="Zhang R.-G."/>
        </authorList>
    </citation>
    <scope>NUCLEOTIDE SEQUENCE</scope>
    <source>
        <strain evidence="4">Huo1</strain>
        <tissue evidence="4">Leaf</tissue>
    </source>
</reference>